<dbReference type="NCBIfam" id="TIGR03618">
    <property type="entry name" value="Rv1155_F420"/>
    <property type="match status" value="1"/>
</dbReference>
<feature type="domain" description="Pyridoxamine 5'-phosphate oxidase N-terminal" evidence="3">
    <location>
        <begin position="13"/>
        <end position="145"/>
    </location>
</feature>
<dbReference type="PANTHER" id="PTHR35176">
    <property type="entry name" value="HEME OXYGENASE HI_0854-RELATED"/>
    <property type="match status" value="1"/>
</dbReference>
<evidence type="ECO:0000313" key="4">
    <source>
        <dbReference type="EMBL" id="BBZ19882.1"/>
    </source>
</evidence>
<dbReference type="InterPro" id="IPR052019">
    <property type="entry name" value="F420H2_bilvrd_red/Heme_oxyg"/>
</dbReference>
<organism evidence="4 5">
    <name type="scientific">Mycolicibacterium gadium</name>
    <name type="common">Mycobacterium gadium</name>
    <dbReference type="NCBI Taxonomy" id="1794"/>
    <lineage>
        <taxon>Bacteria</taxon>
        <taxon>Bacillati</taxon>
        <taxon>Actinomycetota</taxon>
        <taxon>Actinomycetes</taxon>
        <taxon>Mycobacteriales</taxon>
        <taxon>Mycobacteriaceae</taxon>
        <taxon>Mycolicibacterium</taxon>
    </lineage>
</organism>
<dbReference type="GO" id="GO:0005829">
    <property type="term" value="C:cytosol"/>
    <property type="evidence" value="ECO:0007669"/>
    <property type="project" value="TreeGrafter"/>
</dbReference>
<dbReference type="GO" id="GO:0016627">
    <property type="term" value="F:oxidoreductase activity, acting on the CH-CH group of donors"/>
    <property type="evidence" value="ECO:0007669"/>
    <property type="project" value="TreeGrafter"/>
</dbReference>
<proteinExistence type="predicted"/>
<reference evidence="4 5" key="1">
    <citation type="journal article" date="2019" name="Emerg. Microbes Infect.">
        <title>Comprehensive subspecies identification of 175 nontuberculous mycobacteria species based on 7547 genomic profiles.</title>
        <authorList>
            <person name="Matsumoto Y."/>
            <person name="Kinjo T."/>
            <person name="Motooka D."/>
            <person name="Nabeya D."/>
            <person name="Jung N."/>
            <person name="Uechi K."/>
            <person name="Horii T."/>
            <person name="Iida T."/>
            <person name="Fujita J."/>
            <person name="Nakamura S."/>
        </authorList>
    </citation>
    <scope>NUCLEOTIDE SEQUENCE [LARGE SCALE GENOMIC DNA]</scope>
    <source>
        <strain evidence="4 5">JCM 12688</strain>
    </source>
</reference>
<dbReference type="Pfam" id="PF01243">
    <property type="entry name" value="PNPOx_N"/>
    <property type="match status" value="1"/>
</dbReference>
<dbReference type="EMBL" id="AP022608">
    <property type="protein sequence ID" value="BBZ19882.1"/>
    <property type="molecule type" value="Genomic_DNA"/>
</dbReference>
<dbReference type="PANTHER" id="PTHR35176:SF6">
    <property type="entry name" value="HEME OXYGENASE HI_0854-RELATED"/>
    <property type="match status" value="1"/>
</dbReference>
<evidence type="ECO:0000259" key="3">
    <source>
        <dbReference type="Pfam" id="PF01243"/>
    </source>
</evidence>
<dbReference type="Gene3D" id="2.30.110.10">
    <property type="entry name" value="Electron Transport, Fmn-binding Protein, Chain A"/>
    <property type="match status" value="1"/>
</dbReference>
<accession>A0A7I7WS94</accession>
<dbReference type="AlphaFoldDB" id="A0A7I7WS94"/>
<evidence type="ECO:0000313" key="5">
    <source>
        <dbReference type="Proteomes" id="UP000466187"/>
    </source>
</evidence>
<keyword evidence="1" id="KW-0560">Oxidoreductase</keyword>
<feature type="region of interest" description="Disordered" evidence="2">
    <location>
        <begin position="213"/>
        <end position="232"/>
    </location>
</feature>
<evidence type="ECO:0000256" key="2">
    <source>
        <dbReference type="SAM" id="MobiDB-lite"/>
    </source>
</evidence>
<dbReference type="InterPro" id="IPR012349">
    <property type="entry name" value="Split_barrel_FMN-bd"/>
</dbReference>
<sequence length="232" mass="26289">MGKNERSKIVMSDDEIAEFIERSRTATMATVLPNGRPHLVAMWYAVLDGEIWFETKAKSQKAVNLRRDPTITVMIEDGQSYTTLRGVSIDGTAEIIDDPETNLRVGISVWERYTGPYTDEMRPFVDQMMNNRICVRVVPGRMRSWDHRKLGMGDMPVGGSTAQYLQGRDGPEQETGTTEFAACRHDHEVRRQGARVGVSEVRREDRRQLAHRCGTEETGADVAARAHRPQIR</sequence>
<dbReference type="GO" id="GO:0070967">
    <property type="term" value="F:coenzyme F420 binding"/>
    <property type="evidence" value="ECO:0007669"/>
    <property type="project" value="TreeGrafter"/>
</dbReference>
<dbReference type="InterPro" id="IPR011576">
    <property type="entry name" value="Pyridox_Oxase_N"/>
</dbReference>
<dbReference type="Proteomes" id="UP000466187">
    <property type="component" value="Chromosome"/>
</dbReference>
<gene>
    <name evidence="4" type="ORF">MGAD_42170</name>
</gene>
<protein>
    <recommendedName>
        <fullName evidence="3">Pyridoxamine 5'-phosphate oxidase N-terminal domain-containing protein</fullName>
    </recommendedName>
</protein>
<dbReference type="SUPFAM" id="SSF50475">
    <property type="entry name" value="FMN-binding split barrel"/>
    <property type="match status" value="1"/>
</dbReference>
<dbReference type="KEGG" id="mgad:MGAD_42170"/>
<evidence type="ECO:0000256" key="1">
    <source>
        <dbReference type="ARBA" id="ARBA00023002"/>
    </source>
</evidence>
<dbReference type="InterPro" id="IPR019920">
    <property type="entry name" value="F420-binding_dom_put"/>
</dbReference>
<name>A0A7I7WS94_MYCGU</name>